<dbReference type="Gene3D" id="3.40.1090.10">
    <property type="entry name" value="Cytosolic phospholipase A2 catalytic domain"/>
    <property type="match status" value="1"/>
</dbReference>
<evidence type="ECO:0000256" key="1">
    <source>
        <dbReference type="ARBA" id="ARBA00023098"/>
    </source>
</evidence>
<keyword evidence="2" id="KW-0378">Hydrolase</keyword>
<name>A0A7E4UR50_PANRE</name>
<dbReference type="InterPro" id="IPR016035">
    <property type="entry name" value="Acyl_Trfase/lysoPLipase"/>
</dbReference>
<evidence type="ECO:0000259" key="4">
    <source>
        <dbReference type="PROSITE" id="PS51635"/>
    </source>
</evidence>
<feature type="active site" description="Proton acceptor" evidence="2">
    <location>
        <position position="256"/>
    </location>
</feature>
<dbReference type="GO" id="GO:0019433">
    <property type="term" value="P:triglyceride catabolic process"/>
    <property type="evidence" value="ECO:0007669"/>
    <property type="project" value="TreeGrafter"/>
</dbReference>
<dbReference type="PROSITE" id="PS51635">
    <property type="entry name" value="PNPLA"/>
    <property type="match status" value="1"/>
</dbReference>
<keyword evidence="5" id="KW-1185">Reference proteome</keyword>
<feature type="short sequence motif" description="GXGXXG" evidence="2">
    <location>
        <begin position="101"/>
        <end position="106"/>
    </location>
</feature>
<evidence type="ECO:0000256" key="3">
    <source>
        <dbReference type="SAM" id="MobiDB-lite"/>
    </source>
</evidence>
<dbReference type="AlphaFoldDB" id="A0A7E4UR50"/>
<evidence type="ECO:0000256" key="2">
    <source>
        <dbReference type="PROSITE-ProRule" id="PRU01161"/>
    </source>
</evidence>
<evidence type="ECO:0000313" key="5">
    <source>
        <dbReference type="Proteomes" id="UP000492821"/>
    </source>
</evidence>
<feature type="short sequence motif" description="DGA/G" evidence="2">
    <location>
        <begin position="256"/>
        <end position="258"/>
    </location>
</feature>
<organism evidence="5 6">
    <name type="scientific">Panagrellus redivivus</name>
    <name type="common">Microworm</name>
    <dbReference type="NCBI Taxonomy" id="6233"/>
    <lineage>
        <taxon>Eukaryota</taxon>
        <taxon>Metazoa</taxon>
        <taxon>Ecdysozoa</taxon>
        <taxon>Nematoda</taxon>
        <taxon>Chromadorea</taxon>
        <taxon>Rhabditida</taxon>
        <taxon>Tylenchina</taxon>
        <taxon>Panagrolaimomorpha</taxon>
        <taxon>Panagrolaimoidea</taxon>
        <taxon>Panagrolaimidae</taxon>
        <taxon>Panagrellus</taxon>
    </lineage>
</organism>
<reference evidence="6" key="2">
    <citation type="submission" date="2020-10" db="UniProtKB">
        <authorList>
            <consortium name="WormBaseParasite"/>
        </authorList>
    </citation>
    <scope>IDENTIFICATION</scope>
</reference>
<dbReference type="PANTHER" id="PTHR12406:SF38">
    <property type="entry name" value="PNPLA DOMAIN-CONTAINING PROTEIN"/>
    <property type="match status" value="1"/>
</dbReference>
<dbReference type="GO" id="GO:0016020">
    <property type="term" value="C:membrane"/>
    <property type="evidence" value="ECO:0007669"/>
    <property type="project" value="TreeGrafter"/>
</dbReference>
<dbReference type="InterPro" id="IPR002641">
    <property type="entry name" value="PNPLA_dom"/>
</dbReference>
<dbReference type="PANTHER" id="PTHR12406">
    <property type="entry name" value="CALCIUM-INDEPENDENT PHOSPHOLIPASE A2 IPLA2 -RELATED"/>
    <property type="match status" value="1"/>
</dbReference>
<dbReference type="GO" id="GO:0055088">
    <property type="term" value="P:lipid homeostasis"/>
    <property type="evidence" value="ECO:0007669"/>
    <property type="project" value="TreeGrafter"/>
</dbReference>
<dbReference type="WBParaSite" id="Pan_g11791.t2">
    <property type="protein sequence ID" value="Pan_g11791.t2"/>
    <property type="gene ID" value="Pan_g11791"/>
</dbReference>
<keyword evidence="2" id="KW-0442">Lipid degradation</keyword>
<reference evidence="5" key="1">
    <citation type="journal article" date="2013" name="Genetics">
        <title>The draft genome and transcriptome of Panagrellus redivivus are shaped by the harsh demands of a free-living lifestyle.</title>
        <authorList>
            <person name="Srinivasan J."/>
            <person name="Dillman A.R."/>
            <person name="Macchietto M.G."/>
            <person name="Heikkinen L."/>
            <person name="Lakso M."/>
            <person name="Fracchia K.M."/>
            <person name="Antoshechkin I."/>
            <person name="Mortazavi A."/>
            <person name="Wong G."/>
            <person name="Sternberg P.W."/>
        </authorList>
    </citation>
    <scope>NUCLEOTIDE SEQUENCE [LARGE SCALE GENOMIC DNA]</scope>
    <source>
        <strain evidence="5">MT8872</strain>
    </source>
</reference>
<keyword evidence="1 2" id="KW-0443">Lipid metabolism</keyword>
<dbReference type="SUPFAM" id="SSF52151">
    <property type="entry name" value="FabD/lysophospholipase-like"/>
    <property type="match status" value="1"/>
</dbReference>
<dbReference type="GO" id="GO:0004806">
    <property type="term" value="F:triacylglycerol lipase activity"/>
    <property type="evidence" value="ECO:0007669"/>
    <property type="project" value="TreeGrafter"/>
</dbReference>
<accession>A0A7E4UR50</accession>
<sequence length="353" mass="38718">MMLTASGLPKLTTLHKHAVVAVRFATNWRDWMTILSQGPANSLDDVEKVERIPVTGSSERNVEPGASPNVPITTEKPKGQEHVAIDIPNASNDELALSLSGCGFLGSYHFGVMICFRNNAKKFMSRVTRIAGASGGSLVAACYAMCPDQLEASLERLYSLADELNSLTFGALTPGFYLNERLSHIVDNVIPDDLACIQNRLFVSLTRSKDKTNRIVSAYPDKIYLQKCLLASCFIPMYSMGYGAIPPEIDGDSYIDGGITENLPVFKDMNTVTISPFSGSALICPHDQNLFEWKMTLGNQLLKVNMSNVVRGAQALFPPSRATLHAYYEMGYRDGMKFLLNNGYLERAVGTPV</sequence>
<protein>
    <submittedName>
        <fullName evidence="6">PNPLA domain-containing protein</fullName>
    </submittedName>
</protein>
<dbReference type="Proteomes" id="UP000492821">
    <property type="component" value="Unassembled WGS sequence"/>
</dbReference>
<proteinExistence type="predicted"/>
<dbReference type="Pfam" id="PF01734">
    <property type="entry name" value="Patatin"/>
    <property type="match status" value="1"/>
</dbReference>
<feature type="domain" description="PNPLA" evidence="4">
    <location>
        <begin position="97"/>
        <end position="269"/>
    </location>
</feature>
<feature type="short sequence motif" description="GXSXG" evidence="2">
    <location>
        <begin position="132"/>
        <end position="136"/>
    </location>
</feature>
<evidence type="ECO:0000313" key="6">
    <source>
        <dbReference type="WBParaSite" id="Pan_g11791.t2"/>
    </source>
</evidence>
<feature type="active site" description="Nucleophile" evidence="2">
    <location>
        <position position="134"/>
    </location>
</feature>
<dbReference type="GO" id="GO:0005737">
    <property type="term" value="C:cytoplasm"/>
    <property type="evidence" value="ECO:0007669"/>
    <property type="project" value="TreeGrafter"/>
</dbReference>
<dbReference type="GO" id="GO:0005811">
    <property type="term" value="C:lipid droplet"/>
    <property type="evidence" value="ECO:0007669"/>
    <property type="project" value="TreeGrafter"/>
</dbReference>
<feature type="region of interest" description="Disordered" evidence="3">
    <location>
        <begin position="54"/>
        <end position="75"/>
    </location>
</feature>
<dbReference type="InterPro" id="IPR033562">
    <property type="entry name" value="PLPL"/>
</dbReference>